<evidence type="ECO:0000313" key="5">
    <source>
        <dbReference type="EMBL" id="PIZ17753.1"/>
    </source>
</evidence>
<dbReference type="Pfam" id="PF13487">
    <property type="entry name" value="HD_5"/>
    <property type="match status" value="1"/>
</dbReference>
<dbReference type="GO" id="GO:0000160">
    <property type="term" value="P:phosphorelay signal transduction system"/>
    <property type="evidence" value="ECO:0007669"/>
    <property type="project" value="InterPro"/>
</dbReference>
<comment type="caution">
    <text evidence="5">The sequence shown here is derived from an EMBL/GenBank/DDBJ whole genome shotgun (WGS) entry which is preliminary data.</text>
</comment>
<dbReference type="EMBL" id="PFMR01000086">
    <property type="protein sequence ID" value="PIZ17753.1"/>
    <property type="molecule type" value="Genomic_DNA"/>
</dbReference>
<dbReference type="SUPFAM" id="SSF52172">
    <property type="entry name" value="CheY-like"/>
    <property type="match status" value="1"/>
</dbReference>
<evidence type="ECO:0000256" key="2">
    <source>
        <dbReference type="SAM" id="MobiDB-lite"/>
    </source>
</evidence>
<dbReference type="Gene3D" id="1.10.3210.10">
    <property type="entry name" value="Hypothetical protein af1432"/>
    <property type="match status" value="1"/>
</dbReference>
<dbReference type="InterPro" id="IPR037522">
    <property type="entry name" value="HD_GYP_dom"/>
</dbReference>
<dbReference type="InterPro" id="IPR001789">
    <property type="entry name" value="Sig_transdc_resp-reg_receiver"/>
</dbReference>
<dbReference type="AlphaFoldDB" id="A0A2M7SEL0"/>
<dbReference type="PANTHER" id="PTHR45228">
    <property type="entry name" value="CYCLIC DI-GMP PHOSPHODIESTERASE TM_0186-RELATED"/>
    <property type="match status" value="1"/>
</dbReference>
<dbReference type="SMART" id="SM00448">
    <property type="entry name" value="REC"/>
    <property type="match status" value="1"/>
</dbReference>
<feature type="region of interest" description="Disordered" evidence="2">
    <location>
        <begin position="348"/>
        <end position="378"/>
    </location>
</feature>
<feature type="domain" description="Response regulatory" evidence="3">
    <location>
        <begin position="9"/>
        <end position="123"/>
    </location>
</feature>
<proteinExistence type="predicted"/>
<evidence type="ECO:0000313" key="6">
    <source>
        <dbReference type="Proteomes" id="UP000229307"/>
    </source>
</evidence>
<dbReference type="InterPro" id="IPR011006">
    <property type="entry name" value="CheY-like_superfamily"/>
</dbReference>
<gene>
    <name evidence="5" type="ORF">COY52_02815</name>
</gene>
<dbReference type="PANTHER" id="PTHR45228:SF1">
    <property type="entry name" value="CYCLIC DI-GMP PHOSPHODIESTERASE TM_0186"/>
    <property type="match status" value="1"/>
</dbReference>
<reference evidence="6" key="1">
    <citation type="submission" date="2017-09" db="EMBL/GenBank/DDBJ databases">
        <title>Depth-based differentiation of microbial function through sediment-hosted aquifers and enrichment of novel symbionts in the deep terrestrial subsurface.</title>
        <authorList>
            <person name="Probst A.J."/>
            <person name="Ladd B."/>
            <person name="Jarett J.K."/>
            <person name="Geller-Mcgrath D.E."/>
            <person name="Sieber C.M.K."/>
            <person name="Emerson J.B."/>
            <person name="Anantharaman K."/>
            <person name="Thomas B.C."/>
            <person name="Malmstrom R."/>
            <person name="Stieglmeier M."/>
            <person name="Klingl A."/>
            <person name="Woyke T."/>
            <person name="Ryan C.M."/>
            <person name="Banfield J.F."/>
        </authorList>
    </citation>
    <scope>NUCLEOTIDE SEQUENCE [LARGE SCALE GENOMIC DNA]</scope>
</reference>
<dbReference type="PROSITE" id="PS50110">
    <property type="entry name" value="RESPONSE_REGULATORY"/>
    <property type="match status" value="1"/>
</dbReference>
<dbReference type="CDD" id="cd00077">
    <property type="entry name" value="HDc"/>
    <property type="match status" value="1"/>
</dbReference>
<accession>A0A2M7SEL0</accession>
<organism evidence="5 6">
    <name type="scientific">Candidatus Desantisbacteria bacterium CG_4_10_14_0_8_um_filter_48_22</name>
    <dbReference type="NCBI Taxonomy" id="1974543"/>
    <lineage>
        <taxon>Bacteria</taxon>
        <taxon>Candidatus Desantisiibacteriota</taxon>
    </lineage>
</organism>
<dbReference type="Gene3D" id="3.40.50.2300">
    <property type="match status" value="1"/>
</dbReference>
<dbReference type="Pfam" id="PF00072">
    <property type="entry name" value="Response_reg"/>
    <property type="match status" value="1"/>
</dbReference>
<keyword evidence="1" id="KW-0597">Phosphoprotein</keyword>
<dbReference type="Proteomes" id="UP000229307">
    <property type="component" value="Unassembled WGS sequence"/>
</dbReference>
<protein>
    <submittedName>
        <fullName evidence="5">Two-component system response regulator</fullName>
    </submittedName>
</protein>
<dbReference type="SUPFAM" id="SSF109604">
    <property type="entry name" value="HD-domain/PDEase-like"/>
    <property type="match status" value="1"/>
</dbReference>
<name>A0A2M7SEL0_9BACT</name>
<evidence type="ECO:0000256" key="1">
    <source>
        <dbReference type="PROSITE-ProRule" id="PRU00169"/>
    </source>
</evidence>
<dbReference type="InterPro" id="IPR003607">
    <property type="entry name" value="HD/PDEase_dom"/>
</dbReference>
<feature type="domain" description="HD-GYP" evidence="4">
    <location>
        <begin position="156"/>
        <end position="353"/>
    </location>
</feature>
<dbReference type="InterPro" id="IPR052020">
    <property type="entry name" value="Cyclic_di-GMP/3'3'-cGAMP_PDE"/>
</dbReference>
<evidence type="ECO:0000259" key="3">
    <source>
        <dbReference type="PROSITE" id="PS50110"/>
    </source>
</evidence>
<dbReference type="PROSITE" id="PS51832">
    <property type="entry name" value="HD_GYP"/>
    <property type="match status" value="1"/>
</dbReference>
<sequence length="378" mass="41834">MAGHKKNENVLIVEDEEDIRNFCRRALEKPSISTYAASGGMEALEYIQRVKFALMLTDIKMPGLGGEELLKRTKAVSPSTDVIVMTGFPALDSTIRIFKSGACDYIVKPFDAQSLRMTVDSHLEQREQRGDIEWERSLMKKLVCSDVETSKLARENKDAISETILKLCAIAEYPSGLVGGHLLRMRDYCVIIARSLGLTEKQAELIKYASPLHDIGKIGICKSTLLKPGKLTAEEYEEVKRHPLIGAQILSGSGNEILEPARDIALVHHEKFDGTGYPRRISGEDIPVFGRIAAIADVFDALTSRRVYKPSYTIEKAVEIMGSEAGRHFDPLILKVFLGSIEKVRKTAEEFKDTRQGPSGSPGGDNGDILPDPEKKSE</sequence>
<dbReference type="SMART" id="SM00471">
    <property type="entry name" value="HDc"/>
    <property type="match status" value="1"/>
</dbReference>
<feature type="modified residue" description="4-aspartylphosphate" evidence="1">
    <location>
        <position position="58"/>
    </location>
</feature>
<evidence type="ECO:0000259" key="4">
    <source>
        <dbReference type="PROSITE" id="PS51832"/>
    </source>
</evidence>